<feature type="transmembrane region" description="Helical" evidence="7">
    <location>
        <begin position="52"/>
        <end position="74"/>
    </location>
</feature>
<evidence type="ECO:0000256" key="1">
    <source>
        <dbReference type="ARBA" id="ARBA00004141"/>
    </source>
</evidence>
<evidence type="ECO:0000256" key="7">
    <source>
        <dbReference type="SAM" id="Phobius"/>
    </source>
</evidence>
<gene>
    <name evidence="9" type="ORF">PTE30175_02143</name>
</gene>
<keyword evidence="6 7" id="KW-0472">Membrane</keyword>
<dbReference type="InterPro" id="IPR017473">
    <property type="entry name" value="Undecaprenyl-P_gluc_Ptfrase"/>
</dbReference>
<evidence type="ECO:0000256" key="6">
    <source>
        <dbReference type="ARBA" id="ARBA00023136"/>
    </source>
</evidence>
<dbReference type="Pfam" id="PF02397">
    <property type="entry name" value="Bac_transf"/>
    <property type="match status" value="1"/>
</dbReference>
<protein>
    <submittedName>
        <fullName evidence="9">Lipopolysaccharide biosynthesis-like protein</fullName>
    </submittedName>
</protein>
<evidence type="ECO:0000256" key="5">
    <source>
        <dbReference type="ARBA" id="ARBA00022989"/>
    </source>
</evidence>
<feature type="transmembrane region" description="Helical" evidence="7">
    <location>
        <begin position="289"/>
        <end position="309"/>
    </location>
</feature>
<dbReference type="OrthoDB" id="9808602at2"/>
<dbReference type="Pfam" id="PF13727">
    <property type="entry name" value="CoA_binding_3"/>
    <property type="match status" value="1"/>
</dbReference>
<evidence type="ECO:0000256" key="4">
    <source>
        <dbReference type="ARBA" id="ARBA00022692"/>
    </source>
</evidence>
<dbReference type="Gene3D" id="3.40.50.720">
    <property type="entry name" value="NAD(P)-binding Rossmann-like Domain"/>
    <property type="match status" value="1"/>
</dbReference>
<reference evidence="9 10" key="1">
    <citation type="submission" date="2019-08" db="EMBL/GenBank/DDBJ databases">
        <authorList>
            <person name="Peeters C."/>
        </authorList>
    </citation>
    <scope>NUCLEOTIDE SEQUENCE [LARGE SCALE GENOMIC DNA]</scope>
    <source>
        <strain evidence="9 10">LMG 30175</strain>
    </source>
</reference>
<dbReference type="PANTHER" id="PTHR30576:SF0">
    <property type="entry name" value="UNDECAPRENYL-PHOSPHATE N-ACETYLGALACTOSAMINYL 1-PHOSPHATE TRANSFERASE-RELATED"/>
    <property type="match status" value="1"/>
</dbReference>
<dbReference type="InterPro" id="IPR003362">
    <property type="entry name" value="Bact_transf"/>
</dbReference>
<keyword evidence="5 7" id="KW-1133">Transmembrane helix</keyword>
<comment type="subcellular location">
    <subcellularLocation>
        <location evidence="1">Membrane</location>
        <topology evidence="1">Multi-pass membrane protein</topology>
    </subcellularLocation>
</comment>
<feature type="transmembrane region" description="Helical" evidence="7">
    <location>
        <begin position="86"/>
        <end position="107"/>
    </location>
</feature>
<dbReference type="AlphaFoldDB" id="A0A5E4URP0"/>
<keyword evidence="4 7" id="KW-0812">Transmembrane</keyword>
<evidence type="ECO:0000259" key="8">
    <source>
        <dbReference type="Pfam" id="PF02397"/>
    </source>
</evidence>
<dbReference type="NCBIfam" id="TIGR03025">
    <property type="entry name" value="EPS_sugtrans"/>
    <property type="match status" value="1"/>
</dbReference>
<sequence>MNTTVIEHRAPRGLITQFGFVGRIADVALVLIGAAIAYPLRFGGDDVPWGELAGVLCAFDAVLCALLFPVFDIYASWRGRALSGLIVRMTVAWTTVFTLGLAFLFVTHRSVELSRLWCAGWFLISLGLMIGGKLIGYRILQWLRGRGLNLRHIAVVGHNAYAVELVEHLRNTMHAGFVPVCVFAERHTPEVARLNLPMVTSLSELANEVRARRVHEIWITLPPRREAMIRQLLATFRHDFVNIRLLPDIHAFGLIGNPVTELVGVPAINLLASPAGDQYFVLKEVFDRVFAGAVLAAIAPLMMVIALAVKLSSPGPVFFRQWRKGIDGRTFQIYKFRTMVVHEEAAGQLTQAVQGDRRITKVGMFLRRTSLDELPQFINVMRGEMSVVGPRPHAIQHDEQYKELVEGYMLRYRIKPGITGWAQVNGYRGETAQIERMQGRVKFDLYYMQHWSFWLDVRIVWMTLFKGIAGSNAY</sequence>
<dbReference type="GO" id="GO:0016020">
    <property type="term" value="C:membrane"/>
    <property type="evidence" value="ECO:0007669"/>
    <property type="project" value="UniProtKB-SubCell"/>
</dbReference>
<name>A0A5E4URP0_9BURK</name>
<feature type="transmembrane region" description="Helical" evidence="7">
    <location>
        <begin position="20"/>
        <end position="40"/>
    </location>
</feature>
<evidence type="ECO:0000256" key="3">
    <source>
        <dbReference type="ARBA" id="ARBA00022679"/>
    </source>
</evidence>
<evidence type="ECO:0000313" key="10">
    <source>
        <dbReference type="Proteomes" id="UP000414233"/>
    </source>
</evidence>
<accession>A0A5E4URP0</accession>
<dbReference type="EMBL" id="CABPRZ010000007">
    <property type="protein sequence ID" value="VVE02648.1"/>
    <property type="molecule type" value="Genomic_DNA"/>
</dbReference>
<dbReference type="PANTHER" id="PTHR30576">
    <property type="entry name" value="COLANIC BIOSYNTHESIS UDP-GLUCOSE LIPID CARRIER TRANSFERASE"/>
    <property type="match status" value="1"/>
</dbReference>
<dbReference type="GO" id="GO:0016780">
    <property type="term" value="F:phosphotransferase activity, for other substituted phosphate groups"/>
    <property type="evidence" value="ECO:0007669"/>
    <property type="project" value="TreeGrafter"/>
</dbReference>
<keyword evidence="3" id="KW-0808">Transferase</keyword>
<dbReference type="InterPro" id="IPR017475">
    <property type="entry name" value="EPS_sugar_tfrase"/>
</dbReference>
<comment type="similarity">
    <text evidence="2">Belongs to the bacterial sugar transferase family.</text>
</comment>
<keyword evidence="10" id="KW-1185">Reference proteome</keyword>
<feature type="domain" description="Bacterial sugar transferase" evidence="8">
    <location>
        <begin position="283"/>
        <end position="466"/>
    </location>
</feature>
<dbReference type="NCBIfam" id="TIGR03023">
    <property type="entry name" value="WcaJ_sugtrans"/>
    <property type="match status" value="1"/>
</dbReference>
<proteinExistence type="inferred from homology"/>
<evidence type="ECO:0000313" key="9">
    <source>
        <dbReference type="EMBL" id="VVE02648.1"/>
    </source>
</evidence>
<dbReference type="RefSeq" id="WP_150697038.1">
    <property type="nucleotide sequence ID" value="NZ_CABPRZ010000007.1"/>
</dbReference>
<dbReference type="Proteomes" id="UP000414233">
    <property type="component" value="Unassembled WGS sequence"/>
</dbReference>
<organism evidence="9 10">
    <name type="scientific">Pandoraea terrae</name>
    <dbReference type="NCBI Taxonomy" id="1537710"/>
    <lineage>
        <taxon>Bacteria</taxon>
        <taxon>Pseudomonadati</taxon>
        <taxon>Pseudomonadota</taxon>
        <taxon>Betaproteobacteria</taxon>
        <taxon>Burkholderiales</taxon>
        <taxon>Burkholderiaceae</taxon>
        <taxon>Pandoraea</taxon>
    </lineage>
</organism>
<feature type="transmembrane region" description="Helical" evidence="7">
    <location>
        <begin position="119"/>
        <end position="140"/>
    </location>
</feature>
<evidence type="ECO:0000256" key="2">
    <source>
        <dbReference type="ARBA" id="ARBA00006464"/>
    </source>
</evidence>